<feature type="transmembrane region" description="Helical" evidence="1">
    <location>
        <begin position="126"/>
        <end position="148"/>
    </location>
</feature>
<organism evidence="2 3">
    <name type="scientific">Sphagnum troendelagicum</name>
    <dbReference type="NCBI Taxonomy" id="128251"/>
    <lineage>
        <taxon>Eukaryota</taxon>
        <taxon>Viridiplantae</taxon>
        <taxon>Streptophyta</taxon>
        <taxon>Embryophyta</taxon>
        <taxon>Bryophyta</taxon>
        <taxon>Sphagnophytina</taxon>
        <taxon>Sphagnopsida</taxon>
        <taxon>Sphagnales</taxon>
        <taxon>Sphagnaceae</taxon>
        <taxon>Sphagnum</taxon>
    </lineage>
</organism>
<accession>A0ABP0TH37</accession>
<sequence length="225" mass="24710">MEANALVAAGEGQSTYEGDEMVVPVMSETSAVLLLVGLFLAAMTPLTLLPLFLRDSQGRRRVGVITAVSILAAGVSTLVAVFVGMKWNSMGDYGEMVHSGIALLYAMTQLPGNIILWMDSGDGPRFIFQVLFSCVSCIFLCSWILPVLQKGASFFHTQTQGTDNKSVSPEDVAALRLRQQEELDKRAQESAQKKRELLQQRRLMRIAEHNQKFQSSGHGAGRYAR</sequence>
<protein>
    <submittedName>
        <fullName evidence="2">Uncharacterized protein</fullName>
    </submittedName>
</protein>
<dbReference type="SUPFAM" id="SSF103473">
    <property type="entry name" value="MFS general substrate transporter"/>
    <property type="match status" value="1"/>
</dbReference>
<reference evidence="2" key="1">
    <citation type="submission" date="2024-02" db="EMBL/GenBank/DDBJ databases">
        <authorList>
            <consortium name="ELIXIR-Norway"/>
            <consortium name="Elixir Norway"/>
        </authorList>
    </citation>
    <scope>NUCLEOTIDE SEQUENCE</scope>
</reference>
<gene>
    <name evidence="2" type="ORF">CSSPTR1EN2_LOCUS3409</name>
</gene>
<name>A0ABP0TH37_9BRYO</name>
<dbReference type="EMBL" id="OZ019903">
    <property type="protein sequence ID" value="CAK9196309.1"/>
    <property type="molecule type" value="Genomic_DNA"/>
</dbReference>
<keyword evidence="1" id="KW-0812">Transmembrane</keyword>
<evidence type="ECO:0000256" key="1">
    <source>
        <dbReference type="SAM" id="Phobius"/>
    </source>
</evidence>
<evidence type="ECO:0000313" key="2">
    <source>
        <dbReference type="EMBL" id="CAK9196309.1"/>
    </source>
</evidence>
<evidence type="ECO:0000313" key="3">
    <source>
        <dbReference type="Proteomes" id="UP001497512"/>
    </source>
</evidence>
<proteinExistence type="predicted"/>
<dbReference type="InterPro" id="IPR036259">
    <property type="entry name" value="MFS_trans_sf"/>
</dbReference>
<keyword evidence="1" id="KW-1133">Transmembrane helix</keyword>
<feature type="transmembrane region" description="Helical" evidence="1">
    <location>
        <begin position="64"/>
        <end position="85"/>
    </location>
</feature>
<keyword evidence="3" id="KW-1185">Reference proteome</keyword>
<keyword evidence="1" id="KW-0472">Membrane</keyword>
<feature type="transmembrane region" description="Helical" evidence="1">
    <location>
        <begin position="31"/>
        <end position="52"/>
    </location>
</feature>
<dbReference type="Proteomes" id="UP001497512">
    <property type="component" value="Chromosome 11"/>
</dbReference>